<feature type="compositionally biased region" description="Polar residues" evidence="1">
    <location>
        <begin position="313"/>
        <end position="333"/>
    </location>
</feature>
<dbReference type="PANTHER" id="PTHR33144">
    <property type="entry name" value="OS10G0409366 PROTEIN-RELATED"/>
    <property type="match status" value="1"/>
</dbReference>
<gene>
    <name evidence="3" type="primary">LOC127740504</name>
</gene>
<accession>A0A9C6WJ15</accession>
<dbReference type="AlphaFoldDB" id="A0A9C6WJ15"/>
<dbReference type="PANTHER" id="PTHR33144:SF16">
    <property type="entry name" value="OS02G0129000 PROTEIN"/>
    <property type="match status" value="1"/>
</dbReference>
<reference evidence="2" key="1">
    <citation type="journal article" date="2016" name="Nat. Genet.">
        <title>The genome sequences of Arachis duranensis and Arachis ipaensis, the diploid ancestors of cultivated peanut.</title>
        <authorList>
            <person name="Bertioli D.J."/>
            <person name="Cannon S.B."/>
            <person name="Froenicke L."/>
            <person name="Huang G."/>
            <person name="Farmer A.D."/>
            <person name="Cannon E.K."/>
            <person name="Liu X."/>
            <person name="Gao D."/>
            <person name="Clevenger J."/>
            <person name="Dash S."/>
            <person name="Ren L."/>
            <person name="Moretzsohn M.C."/>
            <person name="Shirasawa K."/>
            <person name="Huang W."/>
            <person name="Vidigal B."/>
            <person name="Abernathy B."/>
            <person name="Chu Y."/>
            <person name="Niederhuth C.E."/>
            <person name="Umale P."/>
            <person name="Araujo A.C."/>
            <person name="Kozik A."/>
            <person name="Kim K.D."/>
            <person name="Burow M.D."/>
            <person name="Varshney R.K."/>
            <person name="Wang X."/>
            <person name="Zhang X."/>
            <person name="Barkley N."/>
            <person name="Guimaraes P.M."/>
            <person name="Isobe S."/>
            <person name="Guo B."/>
            <person name="Liao B."/>
            <person name="Stalker H.T."/>
            <person name="Schmitz R.J."/>
            <person name="Scheffler B.E."/>
            <person name="Leal-Bertioli S.C."/>
            <person name="Xun X."/>
            <person name="Jackson S.A."/>
            <person name="Michelmore R."/>
            <person name="Ozias-Akins P."/>
        </authorList>
    </citation>
    <scope>NUCLEOTIDE SEQUENCE [LARGE SCALE GENOMIC DNA]</scope>
    <source>
        <strain evidence="2">cv. V14167</strain>
    </source>
</reference>
<dbReference type="Pfam" id="PF03004">
    <property type="entry name" value="Transposase_24"/>
    <property type="match status" value="1"/>
</dbReference>
<name>A0A9C6WJ15_ARADU</name>
<dbReference type="RefSeq" id="XP_052107464.1">
    <property type="nucleotide sequence ID" value="XM_052251504.1"/>
</dbReference>
<dbReference type="GeneID" id="127740504"/>
<proteinExistence type="predicted"/>
<evidence type="ECO:0000256" key="1">
    <source>
        <dbReference type="SAM" id="MobiDB-lite"/>
    </source>
</evidence>
<organism evidence="2 3">
    <name type="scientific">Arachis duranensis</name>
    <name type="common">Wild peanut</name>
    <dbReference type="NCBI Taxonomy" id="130453"/>
    <lineage>
        <taxon>Eukaryota</taxon>
        <taxon>Viridiplantae</taxon>
        <taxon>Streptophyta</taxon>
        <taxon>Embryophyta</taxon>
        <taxon>Tracheophyta</taxon>
        <taxon>Spermatophyta</taxon>
        <taxon>Magnoliopsida</taxon>
        <taxon>eudicotyledons</taxon>
        <taxon>Gunneridae</taxon>
        <taxon>Pentapetalae</taxon>
        <taxon>rosids</taxon>
        <taxon>fabids</taxon>
        <taxon>Fabales</taxon>
        <taxon>Fabaceae</taxon>
        <taxon>Papilionoideae</taxon>
        <taxon>50 kb inversion clade</taxon>
        <taxon>dalbergioids sensu lato</taxon>
        <taxon>Dalbergieae</taxon>
        <taxon>Pterocarpus clade</taxon>
        <taxon>Arachis</taxon>
    </lineage>
</organism>
<dbReference type="KEGG" id="adu:127740504"/>
<dbReference type="InterPro" id="IPR004252">
    <property type="entry name" value="Probable_transposase_24"/>
</dbReference>
<protein>
    <submittedName>
        <fullName evidence="3">Uncharacterized protein LOC127740504</fullName>
    </submittedName>
</protein>
<evidence type="ECO:0000313" key="3">
    <source>
        <dbReference type="RefSeq" id="XP_052107464.1"/>
    </source>
</evidence>
<sequence length="384" mass="43569">MCKKLHATDFNDRREVEFFGGQPIGPTKEVVSNLNQLLGTTVRNPRFVTLLYTSWHGVPKNLKEDMWEYANQKFILPKTSKPWVMNGFCRAWKKYKGEIKREHFLKYNTKKEMIKNRPLEIPEVQFRKLIRYWSLPTVKAVSTKNAENRSKQTCPHRMGSTNFGIVRKQLRDSKENSEEPSRVEVFIATRTSKKGKEIDAKTQSTIVSCLYLYLEMLNFKPRIEAGENDEDAFVGVLGKDQPGRVRCFGASITKSSLKKDEEIRQVKVEYNNKVESLEKKMDGVCSLLKVLVHQVNPGMSEEEVAALVQAAQNSPLDASSSRPKNTPRSSESTHIPPKDIPEGINDSHGWRGGGLGGGGEEEEVARLSDGGQRFSQSSKKKKLY</sequence>
<feature type="region of interest" description="Disordered" evidence="1">
    <location>
        <begin position="311"/>
        <end position="384"/>
    </location>
</feature>
<evidence type="ECO:0000313" key="2">
    <source>
        <dbReference type="Proteomes" id="UP000515211"/>
    </source>
</evidence>
<keyword evidence="2" id="KW-1185">Reference proteome</keyword>
<dbReference type="Proteomes" id="UP000515211">
    <property type="component" value="Chromosome 7"/>
</dbReference>
<reference evidence="3" key="2">
    <citation type="submission" date="2025-08" db="UniProtKB">
        <authorList>
            <consortium name="RefSeq"/>
        </authorList>
    </citation>
    <scope>IDENTIFICATION</scope>
    <source>
        <tissue evidence="3">Whole plant</tissue>
    </source>
</reference>